<accession>A0A5S3Z7N0</accession>
<dbReference type="PANTHER" id="PTHR33558:SF1">
    <property type="entry name" value="GLUTAREDOXIN-LIKE PROTEIN C5ORF63 HOMOLOG"/>
    <property type="match status" value="1"/>
</dbReference>
<dbReference type="InterPro" id="IPR036249">
    <property type="entry name" value="Thioredoxin-like_sf"/>
</dbReference>
<evidence type="ECO:0000313" key="2">
    <source>
        <dbReference type="Proteomes" id="UP000305874"/>
    </source>
</evidence>
<dbReference type="RefSeq" id="WP_138547215.1">
    <property type="nucleotide sequence ID" value="NZ_PNCG01000002.1"/>
</dbReference>
<gene>
    <name evidence="1" type="ORF">CWC05_02100</name>
</gene>
<comment type="caution">
    <text evidence="1">The sequence shown here is derived from an EMBL/GenBank/DDBJ whole genome shotgun (WGS) entry which is preliminary data.</text>
</comment>
<dbReference type="STRING" id="151081.TW72_09990"/>
<dbReference type="InterPro" id="IPR052565">
    <property type="entry name" value="Glutaredoxin-like_YDR286C"/>
</dbReference>
<dbReference type="PANTHER" id="PTHR33558">
    <property type="entry name" value="GLUTAREDOXIN-LIKE PROTEIN C5ORF63 HOMOLOG"/>
    <property type="match status" value="1"/>
</dbReference>
<proteinExistence type="predicted"/>
<protein>
    <submittedName>
        <fullName evidence="1">NrdH-redoxin</fullName>
    </submittedName>
</protein>
<sequence>MPGSFAVAKVVLYHTEGCHLCEQAQEMLAQHPQVSAIELRDIIDDPEWLSAYQVRIPVMALAHRPEAELGWPFDQQAINQLIEQYGPY</sequence>
<dbReference type="Pfam" id="PF05768">
    <property type="entry name" value="Glrx-like"/>
    <property type="match status" value="1"/>
</dbReference>
<dbReference type="EMBL" id="PNCG01000002">
    <property type="protein sequence ID" value="TMP88249.1"/>
    <property type="molecule type" value="Genomic_DNA"/>
</dbReference>
<name>A0A5S3Z7N0_9GAMM</name>
<reference evidence="2" key="2">
    <citation type="submission" date="2019-06" db="EMBL/GenBank/DDBJ databases">
        <title>Co-occurence of chitin degradation, pigmentation and bioactivity in marine Pseudoalteromonas.</title>
        <authorList>
            <person name="Sonnenschein E.C."/>
            <person name="Bech P.K."/>
        </authorList>
    </citation>
    <scope>NUCLEOTIDE SEQUENCE [LARGE SCALE GENOMIC DNA]</scope>
    <source>
        <strain evidence="2">S2897</strain>
    </source>
</reference>
<organism evidence="1 2">
    <name type="scientific">Pseudoalteromonas ruthenica</name>
    <dbReference type="NCBI Taxonomy" id="151081"/>
    <lineage>
        <taxon>Bacteria</taxon>
        <taxon>Pseudomonadati</taxon>
        <taxon>Pseudomonadota</taxon>
        <taxon>Gammaproteobacteria</taxon>
        <taxon>Alteromonadales</taxon>
        <taxon>Pseudoalteromonadaceae</taxon>
        <taxon>Pseudoalteromonas</taxon>
    </lineage>
</organism>
<reference evidence="1 2" key="1">
    <citation type="submission" date="2017-12" db="EMBL/GenBank/DDBJ databases">
        <authorList>
            <person name="Paulsen S."/>
            <person name="Gram L.K."/>
        </authorList>
    </citation>
    <scope>NUCLEOTIDE SEQUENCE [LARGE SCALE GENOMIC DNA]</scope>
    <source>
        <strain evidence="1 2">S2897</strain>
    </source>
</reference>
<dbReference type="SUPFAM" id="SSF52833">
    <property type="entry name" value="Thioredoxin-like"/>
    <property type="match status" value="1"/>
</dbReference>
<dbReference type="Gene3D" id="3.40.30.10">
    <property type="entry name" value="Glutaredoxin"/>
    <property type="match status" value="1"/>
</dbReference>
<dbReference type="AlphaFoldDB" id="A0A5S3Z7N0"/>
<dbReference type="Proteomes" id="UP000305874">
    <property type="component" value="Unassembled WGS sequence"/>
</dbReference>
<evidence type="ECO:0000313" key="1">
    <source>
        <dbReference type="EMBL" id="TMP88249.1"/>
    </source>
</evidence>
<dbReference type="InterPro" id="IPR008554">
    <property type="entry name" value="Glutaredoxin-like"/>
</dbReference>